<dbReference type="EMBL" id="AUYC01000046">
    <property type="protein sequence ID" value="KZN60224.1"/>
    <property type="molecule type" value="Genomic_DNA"/>
</dbReference>
<reference evidence="1 2" key="1">
    <citation type="submission" date="2013-07" db="EMBL/GenBank/DDBJ databases">
        <title>Comparative Genomic and Metabolomic Analysis of Twelve Strains of Pseudoalteromonas luteoviolacea.</title>
        <authorList>
            <person name="Vynne N.G."/>
            <person name="Mansson M."/>
            <person name="Gram L."/>
        </authorList>
    </citation>
    <scope>NUCLEOTIDE SEQUENCE [LARGE SCALE GENOMIC DNA]</scope>
    <source>
        <strain evidence="1 2">CPMOR-1</strain>
    </source>
</reference>
<dbReference type="Proteomes" id="UP000076486">
    <property type="component" value="Unassembled WGS sequence"/>
</dbReference>
<sequence>MDIFVEPVEYKVFIIIPESDWYIPKLRTGQILVLYHYRDFTEICKFKNNWYGPKFIKMSFYFVKYVVM</sequence>
<protein>
    <submittedName>
        <fullName evidence="1">Uncharacterized protein</fullName>
    </submittedName>
</protein>
<gene>
    <name evidence="1" type="ORF">N473_24910</name>
</gene>
<comment type="caution">
    <text evidence="1">The sequence shown here is derived from an EMBL/GenBank/DDBJ whole genome shotgun (WGS) entry which is preliminary data.</text>
</comment>
<dbReference type="AlphaFoldDB" id="A0A161YHD8"/>
<evidence type="ECO:0000313" key="1">
    <source>
        <dbReference type="EMBL" id="KZN60224.1"/>
    </source>
</evidence>
<proteinExistence type="predicted"/>
<organism evidence="1 2">
    <name type="scientific">Pseudoalteromonas luteoviolacea CPMOR-1</name>
    <dbReference type="NCBI Taxonomy" id="1365248"/>
    <lineage>
        <taxon>Bacteria</taxon>
        <taxon>Pseudomonadati</taxon>
        <taxon>Pseudomonadota</taxon>
        <taxon>Gammaproteobacteria</taxon>
        <taxon>Alteromonadales</taxon>
        <taxon>Pseudoalteromonadaceae</taxon>
        <taxon>Pseudoalteromonas</taxon>
    </lineage>
</organism>
<accession>A0A161YHD8</accession>
<name>A0A161YHD8_9GAMM</name>
<evidence type="ECO:0000313" key="2">
    <source>
        <dbReference type="Proteomes" id="UP000076486"/>
    </source>
</evidence>